<name>A0AAX4KCB6_9TREE</name>
<dbReference type="AlphaFoldDB" id="A0AAX4KCB6"/>
<evidence type="ECO:0000313" key="1">
    <source>
        <dbReference type="EMBL" id="WWD03584.1"/>
    </source>
</evidence>
<organism evidence="1 2">
    <name type="scientific">Kwoniella europaea PYCC6329</name>
    <dbReference type="NCBI Taxonomy" id="1423913"/>
    <lineage>
        <taxon>Eukaryota</taxon>
        <taxon>Fungi</taxon>
        <taxon>Dikarya</taxon>
        <taxon>Basidiomycota</taxon>
        <taxon>Agaricomycotina</taxon>
        <taxon>Tremellomycetes</taxon>
        <taxon>Tremellales</taxon>
        <taxon>Cryptococcaceae</taxon>
        <taxon>Kwoniella</taxon>
    </lineage>
</organism>
<reference evidence="1 2" key="1">
    <citation type="submission" date="2024-01" db="EMBL/GenBank/DDBJ databases">
        <title>Comparative genomics of Cryptococcus and Kwoniella reveals pathogenesis evolution and contrasting modes of karyotype evolution via chromosome fusion or intercentromeric recombination.</title>
        <authorList>
            <person name="Coelho M.A."/>
            <person name="David-Palma M."/>
            <person name="Shea T."/>
            <person name="Bowers K."/>
            <person name="McGinley-Smith S."/>
            <person name="Mohammad A.W."/>
            <person name="Gnirke A."/>
            <person name="Yurkov A.M."/>
            <person name="Nowrousian M."/>
            <person name="Sun S."/>
            <person name="Cuomo C.A."/>
            <person name="Heitman J."/>
        </authorList>
    </citation>
    <scope>NUCLEOTIDE SEQUENCE [LARGE SCALE GENOMIC DNA]</scope>
    <source>
        <strain evidence="1 2">PYCC6329</strain>
    </source>
</reference>
<proteinExistence type="predicted"/>
<gene>
    <name evidence="1" type="ORF">V865_001638</name>
</gene>
<dbReference type="RefSeq" id="XP_066081551.1">
    <property type="nucleotide sequence ID" value="XM_066225454.1"/>
</dbReference>
<dbReference type="Proteomes" id="UP001358614">
    <property type="component" value="Chromosome 1"/>
</dbReference>
<dbReference type="GeneID" id="91100442"/>
<dbReference type="KEGG" id="ker:91100442"/>
<dbReference type="EMBL" id="CP144089">
    <property type="protein sequence ID" value="WWD03584.1"/>
    <property type="molecule type" value="Genomic_DNA"/>
</dbReference>
<evidence type="ECO:0000313" key="2">
    <source>
        <dbReference type="Proteomes" id="UP001358614"/>
    </source>
</evidence>
<accession>A0AAX4KCB6</accession>
<protein>
    <submittedName>
        <fullName evidence="1">Uncharacterized protein</fullName>
    </submittedName>
</protein>
<keyword evidence="2" id="KW-1185">Reference proteome</keyword>
<sequence>MPVVTTENNWYPETSELSDSRILNFREITHSQCDYSYWAFTKKSGQDQDQSTEVECSIIPIRGQDKQRHFVVVESNQDGTTVSNCPDNIIDLISENVRSVVDASENVATATQA</sequence>